<keyword evidence="5" id="KW-0472">Membrane</keyword>
<keyword evidence="2 4" id="KW-0442">Lipid degradation</keyword>
<evidence type="ECO:0000313" key="8">
    <source>
        <dbReference type="Proteomes" id="UP001174932"/>
    </source>
</evidence>
<gene>
    <name evidence="7" type="ORF">Q4481_03600</name>
</gene>
<organism evidence="7 8">
    <name type="scientific">Rhizobium alvei</name>
    <dbReference type="NCBI Taxonomy" id="1132659"/>
    <lineage>
        <taxon>Bacteria</taxon>
        <taxon>Pseudomonadati</taxon>
        <taxon>Pseudomonadota</taxon>
        <taxon>Alphaproteobacteria</taxon>
        <taxon>Hyphomicrobiales</taxon>
        <taxon>Rhizobiaceae</taxon>
        <taxon>Rhizobium/Agrobacterium group</taxon>
        <taxon>Rhizobium</taxon>
    </lineage>
</organism>
<feature type="active site" description="Nucleophile" evidence="4">
    <location>
        <position position="52"/>
    </location>
</feature>
<dbReference type="Pfam" id="PF01734">
    <property type="entry name" value="Patatin"/>
    <property type="match status" value="1"/>
</dbReference>
<protein>
    <submittedName>
        <fullName evidence="7">Patatin-like phospholipase family protein</fullName>
    </submittedName>
</protein>
<proteinExistence type="predicted"/>
<dbReference type="InterPro" id="IPR050301">
    <property type="entry name" value="NTE"/>
</dbReference>
<evidence type="ECO:0000256" key="4">
    <source>
        <dbReference type="PROSITE-ProRule" id="PRU01161"/>
    </source>
</evidence>
<name>A0ABT8YH72_9HYPH</name>
<dbReference type="PROSITE" id="PS51635">
    <property type="entry name" value="PNPLA"/>
    <property type="match status" value="1"/>
</dbReference>
<dbReference type="InterPro" id="IPR002641">
    <property type="entry name" value="PNPLA_dom"/>
</dbReference>
<comment type="caution">
    <text evidence="4">Lacks conserved residue(s) required for the propagation of feature annotation.</text>
</comment>
<dbReference type="RefSeq" id="WP_304374913.1">
    <property type="nucleotide sequence ID" value="NZ_JAUOZU010000002.1"/>
</dbReference>
<evidence type="ECO:0000256" key="5">
    <source>
        <dbReference type="SAM" id="Phobius"/>
    </source>
</evidence>
<evidence type="ECO:0000256" key="2">
    <source>
        <dbReference type="ARBA" id="ARBA00022963"/>
    </source>
</evidence>
<reference evidence="7" key="2">
    <citation type="submission" date="2023-07" db="EMBL/GenBank/DDBJ databases">
        <authorList>
            <person name="Shen H."/>
        </authorList>
    </citation>
    <scope>NUCLEOTIDE SEQUENCE</scope>
    <source>
        <strain evidence="7">TNR-22</strain>
    </source>
</reference>
<keyword evidence="5" id="KW-0812">Transmembrane</keyword>
<evidence type="ECO:0000313" key="7">
    <source>
        <dbReference type="EMBL" id="MDO6963027.1"/>
    </source>
</evidence>
<accession>A0ABT8YH72</accession>
<sequence>MERGESVSVDHPKLAVCFSGGGFRATFFHLGVIRHLRSIDRLRDVRCIFSVSGGSITAAHLTQNWHLYNGTPEQFEQAARALVEFGGRDVRGRIVRRLPMTFIRGLFPRKFGRIFRTSTDLLIKEYKRLFDSARFSDLYRDEASAPPCDLHVLSTRMDDGRRCVMDRKGASLGPSTMLEGDLDLSFAVACSSAFPPMFSPLLIDKAEFPQLGETVYAVTDGGIVDNLGFESASIALAEAYDDVAEVIVSDASGPLKERTNRTFWWFFARLTRVTDILMNTISTARNEKIAVGDGSRKISHLSIQDRFDAGPGLDLPAVVQKSVPYIRTDLDLFSHDEILALQCHGCGVAARHAVGQTGIAPNTADPAFYPVWVPEAKSDAKALKGSERLKRRLFAWRDWAGYPPAAIALILLLYITLGPVAIAYIIRDVEQTAALSADDVAAWYHKAHNEGEVLRARLAKAEAMLASQAKALNVATCPPSTAVERYAVSVERSGQSEWQPEASSQPAFCHQFVETLRASEPPGSVFRIAGSSEERQDSCLPFRCIEHRYACTVTVLREPIAQPSNETACAR</sequence>
<dbReference type="InterPro" id="IPR016035">
    <property type="entry name" value="Acyl_Trfase/lysoPLipase"/>
</dbReference>
<feature type="short sequence motif" description="DGA/G" evidence="4">
    <location>
        <begin position="220"/>
        <end position="222"/>
    </location>
</feature>
<feature type="transmembrane region" description="Helical" evidence="5">
    <location>
        <begin position="399"/>
        <end position="426"/>
    </location>
</feature>
<evidence type="ECO:0000259" key="6">
    <source>
        <dbReference type="PROSITE" id="PS51635"/>
    </source>
</evidence>
<dbReference type="PANTHER" id="PTHR14226">
    <property type="entry name" value="NEUROPATHY TARGET ESTERASE/SWISS CHEESE D.MELANOGASTER"/>
    <property type="match status" value="1"/>
</dbReference>
<reference evidence="7" key="1">
    <citation type="journal article" date="2015" name="Int. J. Syst. Evol. Microbiol.">
        <title>Rhizobium alvei sp. nov., isolated from a freshwater river.</title>
        <authorList>
            <person name="Sheu S.Y."/>
            <person name="Huang H.W."/>
            <person name="Young C.C."/>
            <person name="Chen W.M."/>
        </authorList>
    </citation>
    <scope>NUCLEOTIDE SEQUENCE</scope>
    <source>
        <strain evidence="7">TNR-22</strain>
    </source>
</reference>
<comment type="caution">
    <text evidence="7">The sequence shown here is derived from an EMBL/GenBank/DDBJ whole genome shotgun (WGS) entry which is preliminary data.</text>
</comment>
<dbReference type="PANTHER" id="PTHR14226:SF78">
    <property type="entry name" value="SLR0060 PROTEIN"/>
    <property type="match status" value="1"/>
</dbReference>
<dbReference type="SUPFAM" id="SSF52151">
    <property type="entry name" value="FabD/lysophospholipase-like"/>
    <property type="match status" value="1"/>
</dbReference>
<keyword evidence="1 4" id="KW-0378">Hydrolase</keyword>
<dbReference type="Proteomes" id="UP001174932">
    <property type="component" value="Unassembled WGS sequence"/>
</dbReference>
<dbReference type="EMBL" id="JAUOZU010000002">
    <property type="protein sequence ID" value="MDO6963027.1"/>
    <property type="molecule type" value="Genomic_DNA"/>
</dbReference>
<keyword evidence="5" id="KW-1133">Transmembrane helix</keyword>
<evidence type="ECO:0000256" key="3">
    <source>
        <dbReference type="ARBA" id="ARBA00023098"/>
    </source>
</evidence>
<dbReference type="Gene3D" id="3.40.1090.10">
    <property type="entry name" value="Cytosolic phospholipase A2 catalytic domain"/>
    <property type="match status" value="2"/>
</dbReference>
<feature type="domain" description="PNPLA" evidence="6">
    <location>
        <begin position="17"/>
        <end position="233"/>
    </location>
</feature>
<evidence type="ECO:0000256" key="1">
    <source>
        <dbReference type="ARBA" id="ARBA00022801"/>
    </source>
</evidence>
<keyword evidence="8" id="KW-1185">Reference proteome</keyword>
<keyword evidence="3 4" id="KW-0443">Lipid metabolism</keyword>
<feature type="active site" description="Proton acceptor" evidence="4">
    <location>
        <position position="220"/>
    </location>
</feature>